<evidence type="ECO:0000259" key="3">
    <source>
        <dbReference type="Pfam" id="PF02894"/>
    </source>
</evidence>
<dbReference type="PANTHER" id="PTHR43249">
    <property type="entry name" value="UDP-N-ACETYL-2-AMINO-2-DEOXY-D-GLUCURONATE OXIDASE"/>
    <property type="match status" value="1"/>
</dbReference>
<evidence type="ECO:0000313" key="4">
    <source>
        <dbReference type="EMBL" id="MCU6726026.1"/>
    </source>
</evidence>
<dbReference type="Gene3D" id="3.30.360.10">
    <property type="entry name" value="Dihydrodipicolinate Reductase, domain 2"/>
    <property type="match status" value="1"/>
</dbReference>
<proteinExistence type="inferred from homology"/>
<dbReference type="Gene3D" id="3.40.50.720">
    <property type="entry name" value="NAD(P)-binding Rossmann-like Domain"/>
    <property type="match status" value="1"/>
</dbReference>
<organism evidence="4 5">
    <name type="scientific">Muricoprocola aceti</name>
    <dbReference type="NCBI Taxonomy" id="2981772"/>
    <lineage>
        <taxon>Bacteria</taxon>
        <taxon>Bacillati</taxon>
        <taxon>Bacillota</taxon>
        <taxon>Clostridia</taxon>
        <taxon>Lachnospirales</taxon>
        <taxon>Lachnospiraceae</taxon>
        <taxon>Muricoprocola</taxon>
    </lineage>
</organism>
<evidence type="ECO:0000259" key="2">
    <source>
        <dbReference type="Pfam" id="PF01408"/>
    </source>
</evidence>
<dbReference type="PANTHER" id="PTHR43249:SF1">
    <property type="entry name" value="D-GLUCOSIDE 3-DEHYDROGENASE"/>
    <property type="match status" value="1"/>
</dbReference>
<dbReference type="InterPro" id="IPR004104">
    <property type="entry name" value="Gfo/Idh/MocA-like_OxRdtase_C"/>
</dbReference>
<comment type="similarity">
    <text evidence="1">Belongs to the Gfo/Idh/MocA family.</text>
</comment>
<dbReference type="InterPro" id="IPR052515">
    <property type="entry name" value="Gfo/Idh/MocA_Oxidoreductase"/>
</dbReference>
<feature type="domain" description="Gfo/Idh/MocA-like oxidoreductase N-terminal" evidence="2">
    <location>
        <begin position="3"/>
        <end position="126"/>
    </location>
</feature>
<dbReference type="SUPFAM" id="SSF51735">
    <property type="entry name" value="NAD(P)-binding Rossmann-fold domains"/>
    <property type="match status" value="1"/>
</dbReference>
<dbReference type="EMBL" id="JAOQKE010000017">
    <property type="protein sequence ID" value="MCU6726026.1"/>
    <property type="molecule type" value="Genomic_DNA"/>
</dbReference>
<evidence type="ECO:0000313" key="5">
    <source>
        <dbReference type="Proteomes" id="UP001652338"/>
    </source>
</evidence>
<dbReference type="InterPro" id="IPR000683">
    <property type="entry name" value="Gfo/Idh/MocA-like_OxRdtase_N"/>
</dbReference>
<keyword evidence="5" id="KW-1185">Reference proteome</keyword>
<evidence type="ECO:0000256" key="1">
    <source>
        <dbReference type="ARBA" id="ARBA00010928"/>
    </source>
</evidence>
<dbReference type="Pfam" id="PF02894">
    <property type="entry name" value="GFO_IDH_MocA_C"/>
    <property type="match status" value="1"/>
</dbReference>
<reference evidence="4 5" key="1">
    <citation type="journal article" date="2021" name="ISME Commun">
        <title>Automated analysis of genomic sequences facilitates high-throughput and comprehensive description of bacteria.</title>
        <authorList>
            <person name="Hitch T.C.A."/>
        </authorList>
    </citation>
    <scope>NUCLEOTIDE SEQUENCE [LARGE SCALE GENOMIC DNA]</scope>
    <source>
        <strain evidence="4 5">Sanger_29</strain>
    </source>
</reference>
<feature type="domain" description="Gfo/Idh/MocA-like oxidoreductase C-terminal" evidence="3">
    <location>
        <begin position="142"/>
        <end position="358"/>
    </location>
</feature>
<dbReference type="RefSeq" id="WP_262655279.1">
    <property type="nucleotide sequence ID" value="NZ_JAOQKE010000017.1"/>
</dbReference>
<dbReference type="SUPFAM" id="SSF55347">
    <property type="entry name" value="Glyceraldehyde-3-phosphate dehydrogenase-like, C-terminal domain"/>
    <property type="match status" value="1"/>
</dbReference>
<dbReference type="Pfam" id="PF01408">
    <property type="entry name" value="GFO_IDH_MocA"/>
    <property type="match status" value="1"/>
</dbReference>
<name>A0ABT2SND6_9FIRM</name>
<dbReference type="InterPro" id="IPR036291">
    <property type="entry name" value="NAD(P)-bd_dom_sf"/>
</dbReference>
<comment type="caution">
    <text evidence="4">The sequence shown here is derived from an EMBL/GenBank/DDBJ whole genome shotgun (WGS) entry which is preliminary data.</text>
</comment>
<accession>A0ABT2SND6</accession>
<protein>
    <submittedName>
        <fullName evidence="4">Gfo/Idh/MocA family oxidoreductase</fullName>
    </submittedName>
</protein>
<sequence length="362" mass="39919">MKLRIGIVGCGGIATGKHLSALKDNGDLCEIVAFCDGFVERAEAAAEKFGVEGAQVCTDYKELLANPDVDVVYILTPNISHSPIAVAAFEASKHVMCEKPMAVNTEEAQKMMDAWKASGKHFSIGYQNRFRGDVQHLYEACRNGDLGDIYYAKAHAVRRRGVPTWGSFIQGSAQGGGPLIDIGTHSLDLALWLMGNYEVESVTGTVFNKMGRLPEATEGNMWGAWDTEKYDVEDSAIGYIKMKNGALIILESSWALNTLDVREAEVTLCGTKAGADLRNQSEVVYNRGIHGRLMEEKFTAGSEPWDFFGARNDAAFLEAKEWLTSIIEDREPLVKPEQAFVVTQILDAIYESAKKNETIWFK</sequence>
<dbReference type="Proteomes" id="UP001652338">
    <property type="component" value="Unassembled WGS sequence"/>
</dbReference>
<gene>
    <name evidence="4" type="ORF">OCV47_11865</name>
</gene>